<evidence type="ECO:0000313" key="2">
    <source>
        <dbReference type="Proteomes" id="UP000270094"/>
    </source>
</evidence>
<dbReference type="SUPFAM" id="SSF53098">
    <property type="entry name" value="Ribonuclease H-like"/>
    <property type="match status" value="1"/>
</dbReference>
<dbReference type="GO" id="GO:0042276">
    <property type="term" value="P:error-prone translesion synthesis"/>
    <property type="evidence" value="ECO:0007669"/>
    <property type="project" value="TreeGrafter"/>
</dbReference>
<accession>A0A3P7KDH7</accession>
<dbReference type="GO" id="GO:0016035">
    <property type="term" value="C:zeta DNA polymerase complex"/>
    <property type="evidence" value="ECO:0007669"/>
    <property type="project" value="InterPro"/>
</dbReference>
<protein>
    <submittedName>
        <fullName evidence="1">Uncharacterized protein</fullName>
    </submittedName>
</protein>
<evidence type="ECO:0000313" key="1">
    <source>
        <dbReference type="EMBL" id="VDM69305.1"/>
    </source>
</evidence>
<dbReference type="GO" id="GO:0003676">
    <property type="term" value="F:nucleic acid binding"/>
    <property type="evidence" value="ECO:0007669"/>
    <property type="project" value="InterPro"/>
</dbReference>
<keyword evidence="2" id="KW-1185">Reference proteome</keyword>
<dbReference type="EMBL" id="UYYB01011766">
    <property type="protein sequence ID" value="VDM69305.1"/>
    <property type="molecule type" value="Genomic_DNA"/>
</dbReference>
<organism evidence="1 2">
    <name type="scientific">Strongylus vulgaris</name>
    <name type="common">Blood worm</name>
    <dbReference type="NCBI Taxonomy" id="40348"/>
    <lineage>
        <taxon>Eukaryota</taxon>
        <taxon>Metazoa</taxon>
        <taxon>Ecdysozoa</taxon>
        <taxon>Nematoda</taxon>
        <taxon>Chromadorea</taxon>
        <taxon>Rhabditida</taxon>
        <taxon>Rhabditina</taxon>
        <taxon>Rhabditomorpha</taxon>
        <taxon>Strongyloidea</taxon>
        <taxon>Strongylidae</taxon>
        <taxon>Strongylus</taxon>
    </lineage>
</organism>
<reference evidence="1 2" key="1">
    <citation type="submission" date="2018-11" db="EMBL/GenBank/DDBJ databases">
        <authorList>
            <consortium name="Pathogen Informatics"/>
        </authorList>
    </citation>
    <scope>NUCLEOTIDE SEQUENCE [LARGE SCALE GENOMIC DNA]</scope>
</reference>
<dbReference type="InterPro" id="IPR030559">
    <property type="entry name" value="PolZ_Rev3"/>
</dbReference>
<name>A0A3P7KDH7_STRVU</name>
<dbReference type="GO" id="GO:0003887">
    <property type="term" value="F:DNA-directed DNA polymerase activity"/>
    <property type="evidence" value="ECO:0007669"/>
    <property type="project" value="TreeGrafter"/>
</dbReference>
<dbReference type="AlphaFoldDB" id="A0A3P7KDH7"/>
<dbReference type="InterPro" id="IPR036397">
    <property type="entry name" value="RNaseH_sf"/>
</dbReference>
<sequence>MLFGYDTVRLSWGYALRRATAIGLLNFYLNIGRYPRVMCWNLQFDYRSSSSRFLKGFRHRTPLDRHYDLPDDVEPPCGRLMKAVWKLVRSELQLRAYDRATAALCILKRRLPIFDDRTLCEDVLVSTKPKYTAVANYLNKLSLLNISILSEMNWFLKTAEMARVYGIQFYE</sequence>
<dbReference type="GO" id="GO:0005634">
    <property type="term" value="C:nucleus"/>
    <property type="evidence" value="ECO:0007669"/>
    <property type="project" value="TreeGrafter"/>
</dbReference>
<gene>
    <name evidence="1" type="ORF">SVUK_LOCUS4303</name>
</gene>
<dbReference type="Proteomes" id="UP000270094">
    <property type="component" value="Unassembled WGS sequence"/>
</dbReference>
<dbReference type="OrthoDB" id="2414538at2759"/>
<feature type="non-terminal residue" evidence="1">
    <location>
        <position position="171"/>
    </location>
</feature>
<dbReference type="PANTHER" id="PTHR45812:SF1">
    <property type="entry name" value="DNA POLYMERASE ZETA CATALYTIC SUBUNIT"/>
    <property type="match status" value="1"/>
</dbReference>
<dbReference type="GO" id="GO:0000724">
    <property type="term" value="P:double-strand break repair via homologous recombination"/>
    <property type="evidence" value="ECO:0007669"/>
    <property type="project" value="TreeGrafter"/>
</dbReference>
<dbReference type="InterPro" id="IPR012337">
    <property type="entry name" value="RNaseH-like_sf"/>
</dbReference>
<dbReference type="Gene3D" id="3.30.420.10">
    <property type="entry name" value="Ribonuclease H-like superfamily/Ribonuclease H"/>
    <property type="match status" value="1"/>
</dbReference>
<proteinExistence type="predicted"/>
<dbReference type="PANTHER" id="PTHR45812">
    <property type="entry name" value="DNA POLYMERASE ZETA CATALYTIC SUBUNIT"/>
    <property type="match status" value="1"/>
</dbReference>